<keyword evidence="5" id="KW-0862">Zinc</keyword>
<dbReference type="PANTHER" id="PTHR20855:SF97">
    <property type="entry name" value="ADIPOR-LIKE RECEPTOR IZH3-RELATED"/>
    <property type="match status" value="1"/>
</dbReference>
<feature type="transmembrane region" description="Helical" evidence="7">
    <location>
        <begin position="469"/>
        <end position="488"/>
    </location>
</feature>
<dbReference type="InterPro" id="IPR004254">
    <property type="entry name" value="AdipoR/HlyIII-related"/>
</dbReference>
<feature type="binding site" evidence="5">
    <location>
        <position position="577"/>
    </location>
    <ligand>
        <name>Zn(2+)</name>
        <dbReference type="ChEBI" id="CHEBI:29105"/>
    </ligand>
</feature>
<comment type="caution">
    <text evidence="8">The sequence shown here is derived from an EMBL/GenBank/DDBJ whole genome shotgun (WGS) entry which is preliminary data.</text>
</comment>
<evidence type="ECO:0000256" key="3">
    <source>
        <dbReference type="ARBA" id="ARBA00022989"/>
    </source>
</evidence>
<evidence type="ECO:0000256" key="4">
    <source>
        <dbReference type="ARBA" id="ARBA00023136"/>
    </source>
</evidence>
<evidence type="ECO:0000256" key="5">
    <source>
        <dbReference type="PIRSR" id="PIRSR604254-1"/>
    </source>
</evidence>
<feature type="binding site" evidence="5">
    <location>
        <position position="421"/>
    </location>
    <ligand>
        <name>Zn(2+)</name>
        <dbReference type="ChEBI" id="CHEBI:29105"/>
    </ligand>
</feature>
<sequence length="601" mass="66975">MRSESLFAVLGKLKNYIYTDSVPSPSLRLHALKASGYLSMATSTLIKTSMAPATVMASSLTARRPARRRQTTSSTGRHHIRSACPPLPLSVEALDLSFASPAPVQVLASLRLHVLSYLADLEARLSLLESPISAESLKSKGESTVEEARAWAKTGLEMLESIRSDVCSHLPELHLQTVPSMEEFVKSHLPDVPHFEDMRAHLPAMPDAVRSRLPDLTISDMCSRLDDVRSSFSDLDFHRPSAYVPTLSEHLQTLQSHLSSVDLPYIAETVSLVSPSANLWELLERVMSSDIVSEISSDIRGGEDMLEKAALEVANAVRRSLNGSRLIHYVDLPEQWRNNRFVSRGYRFIPLRQWPLIITSLFALHNETVNIHTHLIPFVLWSFNLIPVSPFATVSASTTDLPEFAFTSFALLCLFTSALWHTMSGCAHPQGMELCARVDYVGIGWLISASVGTLVYYGFQGHDDARNSFLMVCLLMGVLGSIFPFMDWFNDLKYRQIHRIVFFLVLAFSAVAPLAHLSYIYSARAMFAFISPVVPSLLAYVAGLLFYATHFPECYVTRPGHTHWLDWLGGGSHAIWHLCIVVAISLHRRAMDDMKQGIIPV</sequence>
<evidence type="ECO:0000256" key="6">
    <source>
        <dbReference type="SAM" id="MobiDB-lite"/>
    </source>
</evidence>
<keyword evidence="4 7" id="KW-0472">Membrane</keyword>
<feature type="transmembrane region" description="Helical" evidence="7">
    <location>
        <begin position="440"/>
        <end position="457"/>
    </location>
</feature>
<organism evidence="8 9">
    <name type="scientific">Hermanssonia centrifuga</name>
    <dbReference type="NCBI Taxonomy" id="98765"/>
    <lineage>
        <taxon>Eukaryota</taxon>
        <taxon>Fungi</taxon>
        <taxon>Dikarya</taxon>
        <taxon>Basidiomycota</taxon>
        <taxon>Agaricomycotina</taxon>
        <taxon>Agaricomycetes</taxon>
        <taxon>Polyporales</taxon>
        <taxon>Meruliaceae</taxon>
        <taxon>Hermanssonia</taxon>
    </lineage>
</organism>
<evidence type="ECO:0000256" key="2">
    <source>
        <dbReference type="ARBA" id="ARBA00022692"/>
    </source>
</evidence>
<reference evidence="8 9" key="1">
    <citation type="submission" date="2019-02" db="EMBL/GenBank/DDBJ databases">
        <title>Genome sequencing of the rare red list fungi Phlebia centrifuga.</title>
        <authorList>
            <person name="Buettner E."/>
            <person name="Kellner H."/>
        </authorList>
    </citation>
    <scope>NUCLEOTIDE SEQUENCE [LARGE SCALE GENOMIC DNA]</scope>
    <source>
        <strain evidence="8 9">DSM 108282</strain>
    </source>
</reference>
<feature type="transmembrane region" description="Helical" evidence="7">
    <location>
        <begin position="567"/>
        <end position="586"/>
    </location>
</feature>
<evidence type="ECO:0000256" key="7">
    <source>
        <dbReference type="SAM" id="Phobius"/>
    </source>
</evidence>
<dbReference type="GO" id="GO:0046872">
    <property type="term" value="F:metal ion binding"/>
    <property type="evidence" value="ECO:0007669"/>
    <property type="project" value="UniProtKB-KW"/>
</dbReference>
<evidence type="ECO:0008006" key="10">
    <source>
        <dbReference type="Google" id="ProtNLM"/>
    </source>
</evidence>
<feature type="transmembrane region" description="Helical" evidence="7">
    <location>
        <begin position="401"/>
        <end position="420"/>
    </location>
</feature>
<dbReference type="AlphaFoldDB" id="A0A4S4KS05"/>
<evidence type="ECO:0000313" key="8">
    <source>
        <dbReference type="EMBL" id="THH00768.1"/>
    </source>
</evidence>
<keyword evidence="3 7" id="KW-1133">Transmembrane helix</keyword>
<dbReference type="PANTHER" id="PTHR20855">
    <property type="entry name" value="ADIPOR/PROGESTIN RECEPTOR-RELATED"/>
    <property type="match status" value="1"/>
</dbReference>
<dbReference type="Pfam" id="PF03006">
    <property type="entry name" value="HlyIII"/>
    <property type="match status" value="1"/>
</dbReference>
<feature type="transmembrane region" description="Helical" evidence="7">
    <location>
        <begin position="527"/>
        <end position="547"/>
    </location>
</feature>
<gene>
    <name evidence="8" type="ORF">EW026_g1815</name>
</gene>
<keyword evidence="5" id="KW-0479">Metal-binding</keyword>
<accession>A0A4S4KS05</accession>
<feature type="binding site" evidence="5">
    <location>
        <position position="573"/>
    </location>
    <ligand>
        <name>Zn(2+)</name>
        <dbReference type="ChEBI" id="CHEBI:29105"/>
    </ligand>
</feature>
<feature type="transmembrane region" description="Helical" evidence="7">
    <location>
        <begin position="500"/>
        <end position="520"/>
    </location>
</feature>
<comment type="subcellular location">
    <subcellularLocation>
        <location evidence="1">Membrane</location>
        <topology evidence="1">Multi-pass membrane protein</topology>
    </subcellularLocation>
</comment>
<dbReference type="EMBL" id="SGPJ01000041">
    <property type="protein sequence ID" value="THH00768.1"/>
    <property type="molecule type" value="Genomic_DNA"/>
</dbReference>
<keyword evidence="9" id="KW-1185">Reference proteome</keyword>
<name>A0A4S4KS05_9APHY</name>
<dbReference type="GO" id="GO:0006882">
    <property type="term" value="P:intracellular zinc ion homeostasis"/>
    <property type="evidence" value="ECO:0007669"/>
    <property type="project" value="TreeGrafter"/>
</dbReference>
<feature type="compositionally biased region" description="Basic residues" evidence="6">
    <location>
        <begin position="64"/>
        <end position="81"/>
    </location>
</feature>
<keyword evidence="2 7" id="KW-0812">Transmembrane</keyword>
<dbReference type="GO" id="GO:0038023">
    <property type="term" value="F:signaling receptor activity"/>
    <property type="evidence" value="ECO:0007669"/>
    <property type="project" value="TreeGrafter"/>
</dbReference>
<protein>
    <recommendedName>
        <fullName evidence="10">HlyIII-domain-containing protein</fullName>
    </recommendedName>
</protein>
<feature type="region of interest" description="Disordered" evidence="6">
    <location>
        <begin position="59"/>
        <end position="81"/>
    </location>
</feature>
<proteinExistence type="predicted"/>
<dbReference type="Proteomes" id="UP000309038">
    <property type="component" value="Unassembled WGS sequence"/>
</dbReference>
<evidence type="ECO:0000313" key="9">
    <source>
        <dbReference type="Proteomes" id="UP000309038"/>
    </source>
</evidence>
<dbReference type="GO" id="GO:0016020">
    <property type="term" value="C:membrane"/>
    <property type="evidence" value="ECO:0007669"/>
    <property type="project" value="UniProtKB-SubCell"/>
</dbReference>
<feature type="transmembrane region" description="Helical" evidence="7">
    <location>
        <begin position="375"/>
        <end position="394"/>
    </location>
</feature>
<evidence type="ECO:0000256" key="1">
    <source>
        <dbReference type="ARBA" id="ARBA00004141"/>
    </source>
</evidence>